<proteinExistence type="predicted"/>
<dbReference type="EMBL" id="JARKIE010000374">
    <property type="protein sequence ID" value="KAJ7648832.1"/>
    <property type="molecule type" value="Genomic_DNA"/>
</dbReference>
<protein>
    <submittedName>
        <fullName evidence="2">Uncharacterized protein</fullName>
    </submittedName>
</protein>
<organism evidence="2 3">
    <name type="scientific">Mycena rosella</name>
    <name type="common">Pink bonnet</name>
    <name type="synonym">Agaricus rosellus</name>
    <dbReference type="NCBI Taxonomy" id="1033263"/>
    <lineage>
        <taxon>Eukaryota</taxon>
        <taxon>Fungi</taxon>
        <taxon>Dikarya</taxon>
        <taxon>Basidiomycota</taxon>
        <taxon>Agaricomycotina</taxon>
        <taxon>Agaricomycetes</taxon>
        <taxon>Agaricomycetidae</taxon>
        <taxon>Agaricales</taxon>
        <taxon>Marasmiineae</taxon>
        <taxon>Mycenaceae</taxon>
        <taxon>Mycena</taxon>
    </lineage>
</organism>
<feature type="region of interest" description="Disordered" evidence="1">
    <location>
        <begin position="78"/>
        <end position="118"/>
    </location>
</feature>
<dbReference type="AlphaFoldDB" id="A0AAD7CH31"/>
<accession>A0AAD7CH31</accession>
<evidence type="ECO:0000313" key="3">
    <source>
        <dbReference type="Proteomes" id="UP001221757"/>
    </source>
</evidence>
<dbReference type="Proteomes" id="UP001221757">
    <property type="component" value="Unassembled WGS sequence"/>
</dbReference>
<comment type="caution">
    <text evidence="2">The sequence shown here is derived from an EMBL/GenBank/DDBJ whole genome shotgun (WGS) entry which is preliminary data.</text>
</comment>
<name>A0AAD7CH31_MYCRO</name>
<reference evidence="2" key="1">
    <citation type="submission" date="2023-03" db="EMBL/GenBank/DDBJ databases">
        <title>Massive genome expansion in bonnet fungi (Mycena s.s.) driven by repeated elements and novel gene families across ecological guilds.</title>
        <authorList>
            <consortium name="Lawrence Berkeley National Laboratory"/>
            <person name="Harder C.B."/>
            <person name="Miyauchi S."/>
            <person name="Viragh M."/>
            <person name="Kuo A."/>
            <person name="Thoen E."/>
            <person name="Andreopoulos B."/>
            <person name="Lu D."/>
            <person name="Skrede I."/>
            <person name="Drula E."/>
            <person name="Henrissat B."/>
            <person name="Morin E."/>
            <person name="Kohler A."/>
            <person name="Barry K."/>
            <person name="LaButti K."/>
            <person name="Morin E."/>
            <person name="Salamov A."/>
            <person name="Lipzen A."/>
            <person name="Mereny Z."/>
            <person name="Hegedus B."/>
            <person name="Baldrian P."/>
            <person name="Stursova M."/>
            <person name="Weitz H."/>
            <person name="Taylor A."/>
            <person name="Grigoriev I.V."/>
            <person name="Nagy L.G."/>
            <person name="Martin F."/>
            <person name="Kauserud H."/>
        </authorList>
    </citation>
    <scope>NUCLEOTIDE SEQUENCE</scope>
    <source>
        <strain evidence="2">CBHHK067</strain>
    </source>
</reference>
<evidence type="ECO:0000313" key="2">
    <source>
        <dbReference type="EMBL" id="KAJ7648832.1"/>
    </source>
</evidence>
<gene>
    <name evidence="2" type="ORF">B0H17DRAFT_1215508</name>
</gene>
<keyword evidence="3" id="KW-1185">Reference proteome</keyword>
<evidence type="ECO:0000256" key="1">
    <source>
        <dbReference type="SAM" id="MobiDB-lite"/>
    </source>
</evidence>
<sequence>MDNTQFVGSISSSMLLEFRGTVSNVALPDDASGSTTYHVASWQQFPAPFIVANPSLFLELDWGHPAWPRTFLEARSQPAPLQPAASVKSEPSMASVRPGSLLRVKSEPDSGQHSFLQP</sequence>